<dbReference type="Proteomes" id="UP000645828">
    <property type="component" value="Unassembled WGS sequence"/>
</dbReference>
<comment type="caution">
    <text evidence="1">The sequence shown here is derived from an EMBL/GenBank/DDBJ whole genome shotgun (WGS) entry which is preliminary data.</text>
</comment>
<accession>A0A811ZYS7</accession>
<evidence type="ECO:0000313" key="2">
    <source>
        <dbReference type="Proteomes" id="UP000645828"/>
    </source>
</evidence>
<keyword evidence="2" id="KW-1185">Reference proteome</keyword>
<name>A0A811ZYS7_NYCPR</name>
<evidence type="ECO:0000313" key="1">
    <source>
        <dbReference type="EMBL" id="CAD7693558.1"/>
    </source>
</evidence>
<gene>
    <name evidence="1" type="ORF">NYPRO_LOCUS26350</name>
</gene>
<sequence length="49" mass="5326">MSYYCGNYYSGLGCGCRGLGYGYGLGYGWGGYRYGCCQPSCYGGFSSFY</sequence>
<organism evidence="1 2">
    <name type="scientific">Nyctereutes procyonoides</name>
    <name type="common">Raccoon dog</name>
    <name type="synonym">Canis procyonoides</name>
    <dbReference type="NCBI Taxonomy" id="34880"/>
    <lineage>
        <taxon>Eukaryota</taxon>
        <taxon>Metazoa</taxon>
        <taxon>Chordata</taxon>
        <taxon>Craniata</taxon>
        <taxon>Vertebrata</taxon>
        <taxon>Euteleostomi</taxon>
        <taxon>Mammalia</taxon>
        <taxon>Eutheria</taxon>
        <taxon>Laurasiatheria</taxon>
        <taxon>Carnivora</taxon>
        <taxon>Caniformia</taxon>
        <taxon>Canidae</taxon>
        <taxon>Nyctereutes</taxon>
    </lineage>
</organism>
<protein>
    <submittedName>
        <fullName evidence="1">(raccoon dog) hypothetical protein</fullName>
    </submittedName>
</protein>
<dbReference type="EMBL" id="CAJHUB010000784">
    <property type="protein sequence ID" value="CAD7693558.1"/>
    <property type="molecule type" value="Genomic_DNA"/>
</dbReference>
<reference evidence="1" key="1">
    <citation type="submission" date="2020-12" db="EMBL/GenBank/DDBJ databases">
        <authorList>
            <consortium name="Molecular Ecology Group"/>
        </authorList>
    </citation>
    <scope>NUCLEOTIDE SEQUENCE</scope>
    <source>
        <strain evidence="1">TBG_1078</strain>
    </source>
</reference>
<dbReference type="AlphaFoldDB" id="A0A811ZYS7"/>
<proteinExistence type="predicted"/>